<protein>
    <recommendedName>
        <fullName evidence="6 7">Diaminopimelate decarboxylase</fullName>
        <shortName evidence="6">DAP decarboxylase</shortName>
        <shortName evidence="6">DAPDC</shortName>
        <ecNumber evidence="6 7">4.1.1.20</ecNumber>
    </recommendedName>
</protein>
<dbReference type="Proteomes" id="UP001501444">
    <property type="component" value="Unassembled WGS sequence"/>
</dbReference>
<name>A0ABN3FY25_9ACTN</name>
<dbReference type="InterPro" id="IPR009006">
    <property type="entry name" value="Ala_racemase/Decarboxylase_C"/>
</dbReference>
<dbReference type="SUPFAM" id="SSF51419">
    <property type="entry name" value="PLP-binding barrel"/>
    <property type="match status" value="1"/>
</dbReference>
<evidence type="ECO:0000256" key="4">
    <source>
        <dbReference type="ARBA" id="ARBA00023154"/>
    </source>
</evidence>
<comment type="similarity">
    <text evidence="6">Belongs to the Orn/Lys/Arg decarboxylase class-II family. LysA subfamily.</text>
</comment>
<feature type="binding site" evidence="6">
    <location>
        <position position="387"/>
    </location>
    <ligand>
        <name>substrate</name>
    </ligand>
</feature>
<dbReference type="InterPro" id="IPR022643">
    <property type="entry name" value="De-COase2_C"/>
</dbReference>
<comment type="cofactor">
    <cofactor evidence="1 6 8">
        <name>pyridoxal 5'-phosphate</name>
        <dbReference type="ChEBI" id="CHEBI:597326"/>
    </cofactor>
</comment>
<gene>
    <name evidence="11" type="primary">lysA_2</name>
    <name evidence="6" type="synonym">lysA</name>
    <name evidence="11" type="ORF">GCM10010170_022720</name>
</gene>
<feature type="domain" description="Orn/DAP/Arg decarboxylase 2 C-terminal" evidence="9">
    <location>
        <begin position="33"/>
        <end position="385"/>
    </location>
</feature>
<evidence type="ECO:0000259" key="10">
    <source>
        <dbReference type="Pfam" id="PF02784"/>
    </source>
</evidence>
<keyword evidence="6" id="KW-0028">Amino-acid biosynthesis</keyword>
<organism evidence="11 12">
    <name type="scientific">Dactylosporangium salmoneum</name>
    <dbReference type="NCBI Taxonomy" id="53361"/>
    <lineage>
        <taxon>Bacteria</taxon>
        <taxon>Bacillati</taxon>
        <taxon>Actinomycetota</taxon>
        <taxon>Actinomycetes</taxon>
        <taxon>Micromonosporales</taxon>
        <taxon>Micromonosporaceae</taxon>
        <taxon>Dactylosporangium</taxon>
    </lineage>
</organism>
<keyword evidence="2 6" id="KW-0210">Decarboxylase</keyword>
<dbReference type="SUPFAM" id="SSF50621">
    <property type="entry name" value="Alanine racemase C-terminal domain-like"/>
    <property type="match status" value="1"/>
</dbReference>
<dbReference type="Pfam" id="PF02784">
    <property type="entry name" value="Orn_Arg_deC_N"/>
    <property type="match status" value="1"/>
</dbReference>
<dbReference type="InterPro" id="IPR022653">
    <property type="entry name" value="De-COase2_pyr-phos_BS"/>
</dbReference>
<evidence type="ECO:0000256" key="2">
    <source>
        <dbReference type="ARBA" id="ARBA00022793"/>
    </source>
</evidence>
<evidence type="ECO:0000256" key="7">
    <source>
        <dbReference type="NCBIfam" id="TIGR01048"/>
    </source>
</evidence>
<dbReference type="Gene3D" id="2.40.37.10">
    <property type="entry name" value="Lyase, Ornithine Decarboxylase, Chain A, domain 1"/>
    <property type="match status" value="1"/>
</dbReference>
<dbReference type="PANTHER" id="PTHR43727">
    <property type="entry name" value="DIAMINOPIMELATE DECARBOXYLASE"/>
    <property type="match status" value="1"/>
</dbReference>
<proteinExistence type="inferred from homology"/>
<dbReference type="InterPro" id="IPR002986">
    <property type="entry name" value="DAP_deCOOHase_LysA"/>
</dbReference>
<dbReference type="InterPro" id="IPR022644">
    <property type="entry name" value="De-COase2_N"/>
</dbReference>
<dbReference type="NCBIfam" id="TIGR01048">
    <property type="entry name" value="lysA"/>
    <property type="match status" value="1"/>
</dbReference>
<dbReference type="PROSITE" id="PS00878">
    <property type="entry name" value="ODR_DC_2_1"/>
    <property type="match status" value="1"/>
</dbReference>
<reference evidence="11 12" key="1">
    <citation type="journal article" date="2019" name="Int. J. Syst. Evol. Microbiol.">
        <title>The Global Catalogue of Microorganisms (GCM) 10K type strain sequencing project: providing services to taxonomists for standard genome sequencing and annotation.</title>
        <authorList>
            <consortium name="The Broad Institute Genomics Platform"/>
            <consortium name="The Broad Institute Genome Sequencing Center for Infectious Disease"/>
            <person name="Wu L."/>
            <person name="Ma J."/>
        </authorList>
    </citation>
    <scope>NUCLEOTIDE SEQUENCE [LARGE SCALE GENOMIC DNA]</scope>
    <source>
        <strain evidence="11 12">JCM 3272</strain>
    </source>
</reference>
<evidence type="ECO:0000256" key="5">
    <source>
        <dbReference type="ARBA" id="ARBA00023239"/>
    </source>
</evidence>
<dbReference type="InterPro" id="IPR000183">
    <property type="entry name" value="Orn/DAP/Arg_de-COase"/>
</dbReference>
<dbReference type="CDD" id="cd06828">
    <property type="entry name" value="PLPDE_III_DapDC"/>
    <property type="match status" value="1"/>
</dbReference>
<dbReference type="EMBL" id="BAAARV010000019">
    <property type="protein sequence ID" value="GAA2340081.1"/>
    <property type="molecule type" value="Genomic_DNA"/>
</dbReference>
<evidence type="ECO:0000256" key="6">
    <source>
        <dbReference type="HAMAP-Rule" id="MF_02120"/>
    </source>
</evidence>
<dbReference type="PANTHER" id="PTHR43727:SF2">
    <property type="entry name" value="GROUP IV DECARBOXYLASE"/>
    <property type="match status" value="1"/>
</dbReference>
<dbReference type="Gene3D" id="3.20.20.10">
    <property type="entry name" value="Alanine racemase"/>
    <property type="match status" value="1"/>
</dbReference>
<dbReference type="RefSeq" id="WP_344612271.1">
    <property type="nucleotide sequence ID" value="NZ_BAAARV010000019.1"/>
</dbReference>
<feature type="binding site" evidence="6">
    <location>
        <position position="290"/>
    </location>
    <ligand>
        <name>substrate</name>
    </ligand>
</feature>
<evidence type="ECO:0000256" key="8">
    <source>
        <dbReference type="RuleBase" id="RU003738"/>
    </source>
</evidence>
<dbReference type="PRINTS" id="PR01181">
    <property type="entry name" value="DAPDCRBXLASE"/>
</dbReference>
<feature type="binding site" evidence="6">
    <location>
        <position position="245"/>
    </location>
    <ligand>
        <name>pyridoxal 5'-phosphate</name>
        <dbReference type="ChEBI" id="CHEBI:597326"/>
    </ligand>
</feature>
<comment type="pathway">
    <text evidence="6 8">Amino-acid biosynthesis; L-lysine biosynthesis via DAP pathway; L-lysine from DL-2,6-diaminopimelate: step 1/1.</text>
</comment>
<dbReference type="PRINTS" id="PR01179">
    <property type="entry name" value="ODADCRBXLASE"/>
</dbReference>
<comment type="function">
    <text evidence="6">Specifically catalyzes the decarboxylation of meso-diaminopimelate (meso-DAP) to L-lysine.</text>
</comment>
<dbReference type="HAMAP" id="MF_02120">
    <property type="entry name" value="LysA"/>
    <property type="match status" value="1"/>
</dbReference>
<dbReference type="Pfam" id="PF00278">
    <property type="entry name" value="Orn_DAP_Arg_deC"/>
    <property type="match status" value="1"/>
</dbReference>
<feature type="binding site" evidence="6">
    <location>
        <position position="332"/>
    </location>
    <ligand>
        <name>substrate</name>
    </ligand>
</feature>
<feature type="binding site" evidence="6">
    <location>
        <position position="387"/>
    </location>
    <ligand>
        <name>pyridoxal 5'-phosphate</name>
        <dbReference type="ChEBI" id="CHEBI:597326"/>
    </ligand>
</feature>
<feature type="modified residue" description="N6-(pyridoxal phosphate)lysine" evidence="6">
    <location>
        <position position="65"/>
    </location>
</feature>
<dbReference type="EC" id="4.1.1.20" evidence="6 7"/>
<feature type="domain" description="Orn/DAP/Arg decarboxylase 2 N-terminal" evidence="10">
    <location>
        <begin position="40"/>
        <end position="294"/>
    </location>
</feature>
<evidence type="ECO:0000256" key="3">
    <source>
        <dbReference type="ARBA" id="ARBA00022898"/>
    </source>
</evidence>
<feature type="binding site" evidence="6">
    <location>
        <position position="328"/>
    </location>
    <ligand>
        <name>substrate</name>
    </ligand>
</feature>
<dbReference type="InterPro" id="IPR029066">
    <property type="entry name" value="PLP-binding_barrel"/>
</dbReference>
<comment type="catalytic activity">
    <reaction evidence="6 8">
        <text>meso-2,6-diaminopimelate + H(+) = L-lysine + CO2</text>
        <dbReference type="Rhea" id="RHEA:15101"/>
        <dbReference type="ChEBI" id="CHEBI:15378"/>
        <dbReference type="ChEBI" id="CHEBI:16526"/>
        <dbReference type="ChEBI" id="CHEBI:32551"/>
        <dbReference type="ChEBI" id="CHEBI:57791"/>
        <dbReference type="EC" id="4.1.1.20"/>
    </reaction>
</comment>
<comment type="subunit">
    <text evidence="6">Homodimer.</text>
</comment>
<keyword evidence="12" id="KW-1185">Reference proteome</keyword>
<feature type="binding site" evidence="6">
    <location>
        <position position="360"/>
    </location>
    <ligand>
        <name>substrate</name>
    </ligand>
</feature>
<feature type="binding site" evidence="6">
    <location>
        <begin position="287"/>
        <end position="290"/>
    </location>
    <ligand>
        <name>pyridoxal 5'-phosphate</name>
        <dbReference type="ChEBI" id="CHEBI:597326"/>
    </ligand>
</feature>
<sequence length="430" mass="45217">MNVTTEGTRHGAALRIGGCSAVELAREHGTPLYVYDEDGLRRHCRDYRTALAAAWPRTTVAYAVKAFGAAAMLRLAVEEGLDLDVASVGELATARHARVPGERITFHGVAKRPEELAAAVRAGVGTVAVDAVDEVADLIDACRSAGARQRVLLRVNPGTDVATDARYRTSGDETKFGLPIADGSARAALRAALASPSLIVEGVHFHLGSQLMTAGPYVDAMHRVAAFLDRDAQGWRPARIVLGGGMGVRYGPGAQAPTPAEWAAALVPPFAELLAPRCADGVSLGIEPGRSVVAAHGWTLYRVGAVKPRSTPGEATVVVDGGLSDNPRPLMYSATHEVLAAAAPAAAATLLAHVYGRHCETDLLFPAVALPGLRRGDVLAVRATGAYTHSMASNYNRFPRSAVVFARDGVSRVVVRRETAEDLLRAEVPA</sequence>
<keyword evidence="3 6" id="KW-0663">Pyridoxal phosphate</keyword>
<evidence type="ECO:0000313" key="11">
    <source>
        <dbReference type="EMBL" id="GAA2340081.1"/>
    </source>
</evidence>
<evidence type="ECO:0000256" key="1">
    <source>
        <dbReference type="ARBA" id="ARBA00001933"/>
    </source>
</evidence>
<keyword evidence="5 6" id="KW-0456">Lyase</keyword>
<evidence type="ECO:0000259" key="9">
    <source>
        <dbReference type="Pfam" id="PF00278"/>
    </source>
</evidence>
<comment type="caution">
    <text evidence="11">The sequence shown here is derived from an EMBL/GenBank/DDBJ whole genome shotgun (WGS) entry which is preliminary data.</text>
</comment>
<accession>A0ABN3FY25</accession>
<keyword evidence="4 6" id="KW-0457">Lysine biosynthesis</keyword>
<evidence type="ECO:0000313" key="12">
    <source>
        <dbReference type="Proteomes" id="UP001501444"/>
    </source>
</evidence>